<comment type="caution">
    <text evidence="2">The sequence shown here is derived from an EMBL/GenBank/DDBJ whole genome shotgun (WGS) entry which is preliminary data.</text>
</comment>
<gene>
    <name evidence="2" type="ORF">WMW72_05435</name>
</gene>
<dbReference type="Gene3D" id="3.10.450.40">
    <property type="match status" value="2"/>
</dbReference>
<keyword evidence="3" id="KW-1185">Reference proteome</keyword>
<reference evidence="2 3" key="1">
    <citation type="submission" date="2024-04" db="EMBL/GenBank/DDBJ databases">
        <title>draft genome sequnece of Paenibacillus filicis.</title>
        <authorList>
            <person name="Kim D.-U."/>
        </authorList>
    </citation>
    <scope>NUCLEOTIDE SEQUENCE [LARGE SCALE GENOMIC DNA]</scope>
    <source>
        <strain evidence="2 3">KACC14197</strain>
    </source>
</reference>
<evidence type="ECO:0000313" key="3">
    <source>
        <dbReference type="Proteomes" id="UP001469365"/>
    </source>
</evidence>
<name>A0ABU9DH02_9BACL</name>
<organism evidence="2 3">
    <name type="scientific">Paenibacillus filicis</name>
    <dbReference type="NCBI Taxonomy" id="669464"/>
    <lineage>
        <taxon>Bacteria</taxon>
        <taxon>Bacillati</taxon>
        <taxon>Bacillota</taxon>
        <taxon>Bacilli</taxon>
        <taxon>Bacillales</taxon>
        <taxon>Paenibacillaceae</taxon>
        <taxon>Paenibacillus</taxon>
    </lineage>
</organism>
<dbReference type="EMBL" id="JBBPCC010000002">
    <property type="protein sequence ID" value="MEK8127353.1"/>
    <property type="molecule type" value="Genomic_DNA"/>
</dbReference>
<feature type="domain" description="Cell wall elongation regulator TseB-like" evidence="1">
    <location>
        <begin position="39"/>
        <end position="83"/>
    </location>
</feature>
<dbReference type="SUPFAM" id="SSF54403">
    <property type="entry name" value="Cystatin/monellin"/>
    <property type="match status" value="2"/>
</dbReference>
<protein>
    <submittedName>
        <fullName evidence="2">DUF5590 domain-containing protein</fullName>
    </submittedName>
</protein>
<accession>A0ABU9DH02</accession>
<proteinExistence type="predicted"/>
<dbReference type="Pfam" id="PF17881">
    <property type="entry name" value="TseB"/>
    <property type="match status" value="1"/>
</dbReference>
<dbReference type="Proteomes" id="UP001469365">
    <property type="component" value="Unassembled WGS sequence"/>
</dbReference>
<dbReference type="InterPro" id="IPR046350">
    <property type="entry name" value="Cystatin_sf"/>
</dbReference>
<sequence>MQKKWKWSLTAAAALILIAVGLNWIYNMISRAEWTVQRAAVATAYEKTALTKVKIVEPFTSDKSYTVITGEDKLGQPLYVWISSEGELRSELAANGVAGEAMAEKVKARQPTAEILRVIPGIQNDKPIWEVFYTYTPEGQKQEQHFYDYYQFNDGTLIDTWRLTIQ</sequence>
<evidence type="ECO:0000313" key="2">
    <source>
        <dbReference type="EMBL" id="MEK8127353.1"/>
    </source>
</evidence>
<evidence type="ECO:0000259" key="1">
    <source>
        <dbReference type="Pfam" id="PF17881"/>
    </source>
</evidence>
<dbReference type="InterPro" id="IPR041401">
    <property type="entry name" value="TseB-like_dom"/>
</dbReference>